<protein>
    <submittedName>
        <fullName evidence="2">Membrane protein</fullName>
    </submittedName>
</protein>
<dbReference type="KEGG" id="sxi:SXIM_26590"/>
<dbReference type="HOGENOM" id="CLU_2234971_0_0_11"/>
<keyword evidence="3" id="KW-1185">Reference proteome</keyword>
<evidence type="ECO:0000313" key="2">
    <source>
        <dbReference type="EMBL" id="AKG44043.1"/>
    </source>
</evidence>
<dbReference type="EMBL" id="CP009922">
    <property type="protein sequence ID" value="AKG44043.1"/>
    <property type="molecule type" value="Genomic_DNA"/>
</dbReference>
<name>A0A0F7FUK6_9ACTN</name>
<dbReference type="RefSeq" id="WP_030732529.1">
    <property type="nucleotide sequence ID" value="NZ_CBDRAA010000027.1"/>
</dbReference>
<evidence type="ECO:0000256" key="1">
    <source>
        <dbReference type="SAM" id="Phobius"/>
    </source>
</evidence>
<gene>
    <name evidence="2" type="ORF">SXIM_26590</name>
</gene>
<dbReference type="STRING" id="408015.SXIM_26590"/>
<dbReference type="Proteomes" id="UP000034034">
    <property type="component" value="Chromosome"/>
</dbReference>
<keyword evidence="1" id="KW-0812">Transmembrane</keyword>
<sequence length="100" mass="9919">MAHMTLSSVFNSDGHPHPVPNILAAVTAVLGPAALLLSLWPGMHLAASWAGLAGIATGGWGQLVSATTAERFVLVIGLGAAATGFYLGMAHGGLFGGVLG</sequence>
<evidence type="ECO:0000313" key="3">
    <source>
        <dbReference type="Proteomes" id="UP000034034"/>
    </source>
</evidence>
<dbReference type="AlphaFoldDB" id="A0A0F7FUK6"/>
<reference evidence="2" key="1">
    <citation type="submission" date="2019-08" db="EMBL/GenBank/DDBJ databases">
        <title>Complete genome sequence of a mangrove-derived Streptomyces xiamenensis.</title>
        <authorList>
            <person name="Xu J."/>
        </authorList>
    </citation>
    <scope>NUCLEOTIDE SEQUENCE</scope>
    <source>
        <strain evidence="2">318</strain>
    </source>
</reference>
<keyword evidence="1" id="KW-0472">Membrane</keyword>
<dbReference type="PATRIC" id="fig|408015.6.peg.2696"/>
<accession>A0A0F7FUK6</accession>
<keyword evidence="1" id="KW-1133">Transmembrane helix</keyword>
<organism evidence="2 3">
    <name type="scientific">Streptomyces xiamenensis</name>
    <dbReference type="NCBI Taxonomy" id="408015"/>
    <lineage>
        <taxon>Bacteria</taxon>
        <taxon>Bacillati</taxon>
        <taxon>Actinomycetota</taxon>
        <taxon>Actinomycetes</taxon>
        <taxon>Kitasatosporales</taxon>
        <taxon>Streptomycetaceae</taxon>
        <taxon>Streptomyces</taxon>
    </lineage>
</organism>
<proteinExistence type="predicted"/>
<feature type="transmembrane region" description="Helical" evidence="1">
    <location>
        <begin position="72"/>
        <end position="94"/>
    </location>
</feature>
<feature type="transmembrane region" description="Helical" evidence="1">
    <location>
        <begin position="46"/>
        <end position="65"/>
    </location>
</feature>
<feature type="transmembrane region" description="Helical" evidence="1">
    <location>
        <begin position="21"/>
        <end position="40"/>
    </location>
</feature>